<organism evidence="2 3">
    <name type="scientific">Cylindrodendrum hubeiense</name>
    <dbReference type="NCBI Taxonomy" id="595255"/>
    <lineage>
        <taxon>Eukaryota</taxon>
        <taxon>Fungi</taxon>
        <taxon>Dikarya</taxon>
        <taxon>Ascomycota</taxon>
        <taxon>Pezizomycotina</taxon>
        <taxon>Sordariomycetes</taxon>
        <taxon>Hypocreomycetidae</taxon>
        <taxon>Hypocreales</taxon>
        <taxon>Nectriaceae</taxon>
        <taxon>Cylindrodendrum</taxon>
    </lineage>
</organism>
<accession>A0A9P5LIQ0</accession>
<evidence type="ECO:0000256" key="1">
    <source>
        <dbReference type="SAM" id="SignalP"/>
    </source>
</evidence>
<comment type="caution">
    <text evidence="2">The sequence shown here is derived from an EMBL/GenBank/DDBJ whole genome shotgun (WGS) entry which is preliminary data.</text>
</comment>
<gene>
    <name evidence="2" type="ORF">G7Z17_g4623</name>
</gene>
<dbReference type="AlphaFoldDB" id="A0A9P5LIQ0"/>
<keyword evidence="3" id="KW-1185">Reference proteome</keyword>
<evidence type="ECO:0000313" key="3">
    <source>
        <dbReference type="Proteomes" id="UP000722485"/>
    </source>
</evidence>
<protein>
    <submittedName>
        <fullName evidence="2">Uncharacterized protein</fullName>
    </submittedName>
</protein>
<reference evidence="2" key="1">
    <citation type="submission" date="2020-03" db="EMBL/GenBank/DDBJ databases">
        <title>Draft Genome Sequence of Cylindrodendrum hubeiense.</title>
        <authorList>
            <person name="Buettner E."/>
            <person name="Kellner H."/>
        </authorList>
    </citation>
    <scope>NUCLEOTIDE SEQUENCE</scope>
    <source>
        <strain evidence="2">IHI 201604</strain>
    </source>
</reference>
<feature type="signal peptide" evidence="1">
    <location>
        <begin position="1"/>
        <end position="29"/>
    </location>
</feature>
<evidence type="ECO:0000313" key="2">
    <source>
        <dbReference type="EMBL" id="KAF7551975.1"/>
    </source>
</evidence>
<name>A0A9P5LIQ0_9HYPO</name>
<dbReference type="OrthoDB" id="5047636at2759"/>
<feature type="chain" id="PRO_5040181080" evidence="1">
    <location>
        <begin position="30"/>
        <end position="184"/>
    </location>
</feature>
<dbReference type="EMBL" id="JAANBB010000068">
    <property type="protein sequence ID" value="KAF7551975.1"/>
    <property type="molecule type" value="Genomic_DNA"/>
</dbReference>
<keyword evidence="1" id="KW-0732">Signal</keyword>
<proteinExistence type="predicted"/>
<dbReference type="Proteomes" id="UP000722485">
    <property type="component" value="Unassembled WGS sequence"/>
</dbReference>
<sequence>MKSAMANGSVARFPALLFCLLATISFSSGRAISSRLVDHQENSLVARKPSTEIDEFRDKQQRATTVATMDEAFMDFRPAGEHLLTSDGFEGCVGIMIATNQGVILGHYTQTPTGVTQAKANIKELYDANIDVLRGATPVVYAQVEASDEGTFKEPDIVNAIISDIEDLTHSTANVQRYIEPMEA</sequence>